<evidence type="ECO:0000259" key="11">
    <source>
        <dbReference type="Pfam" id="PF02714"/>
    </source>
</evidence>
<feature type="domain" description="CSC1/OSCA1-like 7TM region" evidence="11">
    <location>
        <begin position="256"/>
        <end position="485"/>
    </location>
</feature>
<feature type="domain" description="CSC1/OSCA1-like cytosolic" evidence="13">
    <location>
        <begin position="163"/>
        <end position="244"/>
    </location>
</feature>
<comment type="similarity">
    <text evidence="2">Belongs to the CSC1 (TC 1.A.17) family.</text>
</comment>
<dbReference type="InterPro" id="IPR003864">
    <property type="entry name" value="CSC1/OSCA1-like_7TM"/>
</dbReference>
<feature type="transmembrane region" description="Helical" evidence="10">
    <location>
        <begin position="488"/>
        <end position="508"/>
    </location>
</feature>
<dbReference type="EMBL" id="CAMGYJ010000008">
    <property type="protein sequence ID" value="CAI0464336.1"/>
    <property type="molecule type" value="Genomic_DNA"/>
</dbReference>
<keyword evidence="5" id="KW-0106">Calcium</keyword>
<protein>
    <recommendedName>
        <fullName evidence="16">CSC1-like protein RXW8</fullName>
    </recommendedName>
</protein>
<evidence type="ECO:0000256" key="3">
    <source>
        <dbReference type="ARBA" id="ARBA00022448"/>
    </source>
</evidence>
<evidence type="ECO:0000256" key="7">
    <source>
        <dbReference type="ARBA" id="ARBA00023065"/>
    </source>
</evidence>
<evidence type="ECO:0000313" key="14">
    <source>
        <dbReference type="EMBL" id="CAI0464336.1"/>
    </source>
</evidence>
<evidence type="ECO:0000256" key="6">
    <source>
        <dbReference type="ARBA" id="ARBA00022989"/>
    </source>
</evidence>
<feature type="transmembrane region" description="Helical" evidence="10">
    <location>
        <begin position="258"/>
        <end position="282"/>
    </location>
</feature>
<name>A0AAV0P1T7_9ROSI</name>
<feature type="domain" description="CSC1/OSCA1-like N-terminal transmembrane" evidence="12">
    <location>
        <begin position="5"/>
        <end position="142"/>
    </location>
</feature>
<dbReference type="Pfam" id="PF13967">
    <property type="entry name" value="RSN1_TM"/>
    <property type="match status" value="1"/>
</dbReference>
<keyword evidence="9" id="KW-0407">Ion channel</keyword>
<keyword evidence="7" id="KW-0406">Ion transport</keyword>
<keyword evidence="6 10" id="KW-1133">Transmembrane helix</keyword>
<evidence type="ECO:0000259" key="12">
    <source>
        <dbReference type="Pfam" id="PF13967"/>
    </source>
</evidence>
<sequence length="586" mass="66128">MDIAALLTSAGINIALCVLLFTLYSVLRKQPSNRIVYFGRRLASVQLRSNDPFSLERFVPSTSWLIKAWETTEDEILTVGGLDAVVFQRILIFSIRIFSIAAVICMFLVLPVNYYGKEMAHKRLGAESLDVFTIGNVQEGSDEAEKMCKMLSAVSSDGRSLKPFCFCTSSTLSFHILSDQPESGDESIRYSDFEIAPPDNECPVAFVFFKTRFAAVVATQMLQTTNPMLWVTEQAPEPHDVLWSSLSIPYKQLWLRKIATLLAAIVFMFLFLVPVTFVQGLTQLDKLSKTFPFLRGLLKKDYINHVVTGYLPSVILTLSLYTVPPTMMLFSAIEAPISRSGRKKSACLKILYFTILNVFFVNVLSGSVISQLSVFSSVRDIPLELAKAIPTQASFFMTYVFTSGWTGLACELMQLFTFVCNLVKKFILRNYEDAHDWLMAFPYHTEVPRVLLFVLIGFSCSIMAPLILPFLLFYFFMAYLIYKNQDSPVASGFTIPLIVCTLLFSEYCRQRFQPVFKKPAAQVLIDMDREDENGDRFEDIYNRLRTAYCQIQLTSHELRPGLAVTRVNDVAETIPCSGGPKPGSFL</sequence>
<dbReference type="InterPro" id="IPR027815">
    <property type="entry name" value="CSC1/OSCA1-like_cyt"/>
</dbReference>
<gene>
    <name evidence="14" type="ORF">LITE_LOCUS36145</name>
</gene>
<evidence type="ECO:0000313" key="15">
    <source>
        <dbReference type="Proteomes" id="UP001154282"/>
    </source>
</evidence>
<dbReference type="PANTHER" id="PTHR13018:SF117">
    <property type="entry name" value="CSC1-LIKE PROTEIN RXW8"/>
    <property type="match status" value="1"/>
</dbReference>
<evidence type="ECO:0008006" key="16">
    <source>
        <dbReference type="Google" id="ProtNLM"/>
    </source>
</evidence>
<dbReference type="PANTHER" id="PTHR13018">
    <property type="entry name" value="PROBABLE MEMBRANE PROTEIN DUF221-RELATED"/>
    <property type="match status" value="1"/>
</dbReference>
<feature type="transmembrane region" description="Helical" evidence="10">
    <location>
        <begin position="302"/>
        <end position="330"/>
    </location>
</feature>
<keyword evidence="4 10" id="KW-0812">Transmembrane</keyword>
<feature type="transmembrane region" description="Helical" evidence="10">
    <location>
        <begin position="350"/>
        <end position="375"/>
    </location>
</feature>
<reference evidence="14" key="1">
    <citation type="submission" date="2022-08" db="EMBL/GenBank/DDBJ databases">
        <authorList>
            <person name="Gutierrez-Valencia J."/>
        </authorList>
    </citation>
    <scope>NUCLEOTIDE SEQUENCE</scope>
</reference>
<feature type="transmembrane region" description="Helical" evidence="10">
    <location>
        <begin position="90"/>
        <end position="115"/>
    </location>
</feature>
<comment type="subcellular location">
    <subcellularLocation>
        <location evidence="1">Membrane</location>
        <topology evidence="1">Multi-pass membrane protein</topology>
    </subcellularLocation>
</comment>
<dbReference type="GO" id="GO:0005227">
    <property type="term" value="F:calcium-activated cation channel activity"/>
    <property type="evidence" value="ECO:0007669"/>
    <property type="project" value="InterPro"/>
</dbReference>
<proteinExistence type="inferred from homology"/>
<keyword evidence="15" id="KW-1185">Reference proteome</keyword>
<dbReference type="Pfam" id="PF02714">
    <property type="entry name" value="RSN1_7TM"/>
    <property type="match status" value="1"/>
</dbReference>
<evidence type="ECO:0000259" key="13">
    <source>
        <dbReference type="Pfam" id="PF14703"/>
    </source>
</evidence>
<dbReference type="Pfam" id="PF14703">
    <property type="entry name" value="PHM7_cyt"/>
    <property type="match status" value="1"/>
</dbReference>
<dbReference type="Proteomes" id="UP001154282">
    <property type="component" value="Unassembled WGS sequence"/>
</dbReference>
<evidence type="ECO:0000256" key="8">
    <source>
        <dbReference type="ARBA" id="ARBA00023136"/>
    </source>
</evidence>
<accession>A0AAV0P1T7</accession>
<organism evidence="14 15">
    <name type="scientific">Linum tenue</name>
    <dbReference type="NCBI Taxonomy" id="586396"/>
    <lineage>
        <taxon>Eukaryota</taxon>
        <taxon>Viridiplantae</taxon>
        <taxon>Streptophyta</taxon>
        <taxon>Embryophyta</taxon>
        <taxon>Tracheophyta</taxon>
        <taxon>Spermatophyta</taxon>
        <taxon>Magnoliopsida</taxon>
        <taxon>eudicotyledons</taxon>
        <taxon>Gunneridae</taxon>
        <taxon>Pentapetalae</taxon>
        <taxon>rosids</taxon>
        <taxon>fabids</taxon>
        <taxon>Malpighiales</taxon>
        <taxon>Linaceae</taxon>
        <taxon>Linum</taxon>
    </lineage>
</organism>
<dbReference type="InterPro" id="IPR032880">
    <property type="entry name" value="CSC1/OSCA1-like_N"/>
</dbReference>
<evidence type="ECO:0000256" key="10">
    <source>
        <dbReference type="SAM" id="Phobius"/>
    </source>
</evidence>
<evidence type="ECO:0000256" key="1">
    <source>
        <dbReference type="ARBA" id="ARBA00004141"/>
    </source>
</evidence>
<evidence type="ECO:0000256" key="5">
    <source>
        <dbReference type="ARBA" id="ARBA00022837"/>
    </source>
</evidence>
<dbReference type="GO" id="GO:0005886">
    <property type="term" value="C:plasma membrane"/>
    <property type="evidence" value="ECO:0007669"/>
    <property type="project" value="TreeGrafter"/>
</dbReference>
<dbReference type="AlphaFoldDB" id="A0AAV0P1T7"/>
<comment type="caution">
    <text evidence="14">The sequence shown here is derived from an EMBL/GenBank/DDBJ whole genome shotgun (WGS) entry which is preliminary data.</text>
</comment>
<evidence type="ECO:0000256" key="2">
    <source>
        <dbReference type="ARBA" id="ARBA00007779"/>
    </source>
</evidence>
<feature type="transmembrane region" description="Helical" evidence="10">
    <location>
        <begin position="395"/>
        <end position="419"/>
    </location>
</feature>
<dbReference type="InterPro" id="IPR045122">
    <property type="entry name" value="Csc1-like"/>
</dbReference>
<feature type="transmembrane region" description="Helical" evidence="10">
    <location>
        <begin position="450"/>
        <end position="482"/>
    </location>
</feature>
<keyword evidence="3" id="KW-0813">Transport</keyword>
<keyword evidence="8 10" id="KW-0472">Membrane</keyword>
<evidence type="ECO:0000256" key="4">
    <source>
        <dbReference type="ARBA" id="ARBA00022692"/>
    </source>
</evidence>
<evidence type="ECO:0000256" key="9">
    <source>
        <dbReference type="ARBA" id="ARBA00023303"/>
    </source>
</evidence>
<feature type="transmembrane region" description="Helical" evidence="10">
    <location>
        <begin position="7"/>
        <end position="27"/>
    </location>
</feature>